<organism evidence="6 7">
    <name type="scientific">Pieris macdunnoughi</name>
    <dbReference type="NCBI Taxonomy" id="345717"/>
    <lineage>
        <taxon>Eukaryota</taxon>
        <taxon>Metazoa</taxon>
        <taxon>Ecdysozoa</taxon>
        <taxon>Arthropoda</taxon>
        <taxon>Hexapoda</taxon>
        <taxon>Insecta</taxon>
        <taxon>Pterygota</taxon>
        <taxon>Neoptera</taxon>
        <taxon>Endopterygota</taxon>
        <taxon>Lepidoptera</taxon>
        <taxon>Glossata</taxon>
        <taxon>Ditrysia</taxon>
        <taxon>Papilionoidea</taxon>
        <taxon>Pieridae</taxon>
        <taxon>Pierinae</taxon>
        <taxon>Pieris</taxon>
    </lineage>
</organism>
<dbReference type="Pfam" id="PF03221">
    <property type="entry name" value="HTH_Tnp_Tc5"/>
    <property type="match status" value="1"/>
</dbReference>
<gene>
    <name evidence="6" type="ORF">PMACD_LOCUS15347</name>
</gene>
<proteinExistence type="predicted"/>
<evidence type="ECO:0000256" key="4">
    <source>
        <dbReference type="SAM" id="MobiDB-lite"/>
    </source>
</evidence>
<dbReference type="EMBL" id="CAJOBZ010000070">
    <property type="protein sequence ID" value="CAF4947674.1"/>
    <property type="molecule type" value="Genomic_DNA"/>
</dbReference>
<comment type="subcellular location">
    <subcellularLocation>
        <location evidence="1">Nucleus</location>
    </subcellularLocation>
</comment>
<protein>
    <recommendedName>
        <fullName evidence="5">HTH CENPB-type domain-containing protein</fullName>
    </recommendedName>
</protein>
<evidence type="ECO:0000256" key="2">
    <source>
        <dbReference type="ARBA" id="ARBA00023125"/>
    </source>
</evidence>
<feature type="compositionally biased region" description="Basic and acidic residues" evidence="4">
    <location>
        <begin position="476"/>
        <end position="488"/>
    </location>
</feature>
<dbReference type="GO" id="GO:0005634">
    <property type="term" value="C:nucleus"/>
    <property type="evidence" value="ECO:0007669"/>
    <property type="project" value="UniProtKB-SubCell"/>
</dbReference>
<evidence type="ECO:0000256" key="1">
    <source>
        <dbReference type="ARBA" id="ARBA00004123"/>
    </source>
</evidence>
<evidence type="ECO:0000313" key="7">
    <source>
        <dbReference type="Proteomes" id="UP000663880"/>
    </source>
</evidence>
<dbReference type="InterPro" id="IPR036397">
    <property type="entry name" value="RNaseH_sf"/>
</dbReference>
<dbReference type="PANTHER" id="PTHR33939:SF1">
    <property type="entry name" value="DUF4371 DOMAIN-CONTAINING PROTEIN"/>
    <property type="match status" value="1"/>
</dbReference>
<dbReference type="InterPro" id="IPR009057">
    <property type="entry name" value="Homeodomain-like_sf"/>
</dbReference>
<keyword evidence="3" id="KW-0539">Nucleus</keyword>
<dbReference type="InterPro" id="IPR004875">
    <property type="entry name" value="DDE_SF_endonuclease_dom"/>
</dbReference>
<keyword evidence="2" id="KW-0238">DNA-binding</keyword>
<dbReference type="Gene3D" id="3.30.420.10">
    <property type="entry name" value="Ribonuclease H-like superfamily/Ribonuclease H"/>
    <property type="match status" value="1"/>
</dbReference>
<dbReference type="Pfam" id="PF03184">
    <property type="entry name" value="DDE_1"/>
    <property type="match status" value="1"/>
</dbReference>
<keyword evidence="7" id="KW-1185">Reference proteome</keyword>
<dbReference type="Gene3D" id="1.10.10.60">
    <property type="entry name" value="Homeodomain-like"/>
    <property type="match status" value="1"/>
</dbReference>
<evidence type="ECO:0000313" key="6">
    <source>
        <dbReference type="EMBL" id="CAF4947674.1"/>
    </source>
</evidence>
<dbReference type="PANTHER" id="PTHR33939">
    <property type="entry name" value="PROTEIN CBG22215"/>
    <property type="match status" value="1"/>
</dbReference>
<dbReference type="OrthoDB" id="8191755at2759"/>
<dbReference type="AlphaFoldDB" id="A0A821XKW7"/>
<comment type="caution">
    <text evidence="6">The sequence shown here is derived from an EMBL/GenBank/DDBJ whole genome shotgun (WGS) entry which is preliminary data.</text>
</comment>
<dbReference type="InterPro" id="IPR006600">
    <property type="entry name" value="HTH_CenpB_DNA-bd_dom"/>
</dbReference>
<dbReference type="Proteomes" id="UP000663880">
    <property type="component" value="Unassembled WGS sequence"/>
</dbReference>
<name>A0A821XKW7_9NEOP</name>
<accession>A0A821XKW7</accession>
<evidence type="ECO:0000256" key="3">
    <source>
        <dbReference type="ARBA" id="ARBA00023242"/>
    </source>
</evidence>
<dbReference type="Pfam" id="PF05225">
    <property type="entry name" value="HTH_psq"/>
    <property type="match status" value="1"/>
</dbReference>
<feature type="region of interest" description="Disordered" evidence="4">
    <location>
        <begin position="437"/>
        <end position="464"/>
    </location>
</feature>
<evidence type="ECO:0000259" key="5">
    <source>
        <dbReference type="PROSITE" id="PS51253"/>
    </source>
</evidence>
<feature type="domain" description="HTH CENPB-type" evidence="5">
    <location>
        <begin position="63"/>
        <end position="139"/>
    </location>
</feature>
<sequence>MAGVNSKTKRKEWNSEHMAEAIKFVREKKMGYLKAAKHFDVPRSTLFRLCQKNEFSPEEAAANTLGRKTVLGTTLENLLVDYILTMESKFHGLTRNDVRRMAYMLATRNELKYPFGETGMAGKKWLKLFLKRHKDKLSVRRPTGTSFARAFGFSKEKVDSFFELLEDVYSQGNYGPSRIYNVDESGLTVVQSKIPQVIGYKGKRQIASLTSAERGSLMTIVVAMNATGHFVPPFIIFPRKNMSDQLMRGCPSGAVGIAHPSGWIQMNIFTDWFKHFIKHTNPTPESKVLLILDGHFSHTRNIDVIELARQNNVEIVSLPAHTTHKLQPLEKNLYGPTKNLLQAYLKVQTGEISANGFRATGLWPLNKNIFSAVDYLAAQQDAVKDCTVNVTSMTSSQQSKEPVDDCMPLTETFTLNKETNIEPVLSTSRLSRSDLGLVSPYDISPVPSKKRKPSARGRKATVAAVITSSPYKNDLIDKSKKKEEKDNKLAINKNKKQNEKKSKGKKPKEKTKPKSDSDDEEVGVGGGFESSGQSEIRKLFQRATDERGACEEGRGMHSVGGACSAHSALRVRRVWVDNIGIGKLPSYHSRRQERVPVTSWKKQAFQDWLSSKEITFEVKETKSELLEKVKNVEERYQSYVTDEMAKQSGIEVLRLPPCHCELNPIELVWADVKGHVARDNTTFKMADVKRLLEGLNNINQLKWKNCVEHVIKEEQKLNRLDDSIDKTVDSFIINVTDSCTSENDWETDTDERDIPV</sequence>
<feature type="compositionally biased region" description="Basic residues" evidence="4">
    <location>
        <begin position="448"/>
        <end position="459"/>
    </location>
</feature>
<dbReference type="SUPFAM" id="SSF46689">
    <property type="entry name" value="Homeodomain-like"/>
    <property type="match status" value="1"/>
</dbReference>
<dbReference type="InterPro" id="IPR007889">
    <property type="entry name" value="HTH_Psq"/>
</dbReference>
<feature type="region of interest" description="Disordered" evidence="4">
    <location>
        <begin position="476"/>
        <end position="536"/>
    </location>
</feature>
<dbReference type="PROSITE" id="PS51253">
    <property type="entry name" value="HTH_CENPB"/>
    <property type="match status" value="1"/>
</dbReference>
<dbReference type="SMART" id="SM00674">
    <property type="entry name" value="CENPB"/>
    <property type="match status" value="1"/>
</dbReference>
<reference evidence="6" key="1">
    <citation type="submission" date="2021-02" db="EMBL/GenBank/DDBJ databases">
        <authorList>
            <person name="Steward A R."/>
        </authorList>
    </citation>
    <scope>NUCLEOTIDE SEQUENCE</scope>
</reference>
<dbReference type="GO" id="GO:0003677">
    <property type="term" value="F:DNA binding"/>
    <property type="evidence" value="ECO:0007669"/>
    <property type="project" value="UniProtKB-KW"/>
</dbReference>